<dbReference type="RefSeq" id="WP_013700192.1">
    <property type="nucleotide sequence ID" value="NC_015383.1"/>
</dbReference>
<feature type="transmembrane region" description="Helical" evidence="1">
    <location>
        <begin position="12"/>
        <end position="32"/>
    </location>
</feature>
<protein>
    <recommendedName>
        <fullName evidence="4">DUF2946 domain-containing protein</fullName>
    </recommendedName>
</protein>
<name>F2LT76_BURGS</name>
<dbReference type="KEGG" id="bgd:bgla_4p2620"/>
<evidence type="ECO:0000256" key="1">
    <source>
        <dbReference type="SAM" id="Phobius"/>
    </source>
</evidence>
<dbReference type="InterPro" id="IPR021333">
    <property type="entry name" value="DUF2946"/>
</dbReference>
<organism evidence="2 3">
    <name type="scientific">Burkholderia gladioli (strain BSR3)</name>
    <dbReference type="NCBI Taxonomy" id="999541"/>
    <lineage>
        <taxon>Bacteria</taxon>
        <taxon>Pseudomonadati</taxon>
        <taxon>Pseudomonadota</taxon>
        <taxon>Betaproteobacteria</taxon>
        <taxon>Burkholderiales</taxon>
        <taxon>Burkholderiaceae</taxon>
        <taxon>Burkholderia</taxon>
    </lineage>
</organism>
<dbReference type="Pfam" id="PF11162">
    <property type="entry name" value="DUF2946"/>
    <property type="match status" value="1"/>
</dbReference>
<sequence>MNPRARTVTTTWLGLLAMWLIVLAPLVSQLVAAHRAPEPESTLCTTAQSSAGNHHGMQDDALSACGYCDLLATHATMPPVPAVTLLLLTLIVVALVRLPVIRFTPLGAFPSGRPRAPPLAI</sequence>
<gene>
    <name evidence="2" type="ordered locus">bgla_4p2620</name>
</gene>
<evidence type="ECO:0000313" key="2">
    <source>
        <dbReference type="EMBL" id="AEA66022.1"/>
    </source>
</evidence>
<keyword evidence="1" id="KW-0472">Membrane</keyword>
<dbReference type="AlphaFoldDB" id="F2LT76"/>
<keyword evidence="3" id="KW-1185">Reference proteome</keyword>
<dbReference type="Proteomes" id="UP000008316">
    <property type="component" value="Plasmid bgla_4p"/>
</dbReference>
<keyword evidence="2" id="KW-0614">Plasmid</keyword>
<keyword evidence="1" id="KW-0812">Transmembrane</keyword>
<evidence type="ECO:0000313" key="3">
    <source>
        <dbReference type="Proteomes" id="UP000008316"/>
    </source>
</evidence>
<feature type="transmembrane region" description="Helical" evidence="1">
    <location>
        <begin position="80"/>
        <end position="100"/>
    </location>
</feature>
<accession>F2LT76</accession>
<dbReference type="HOGENOM" id="CLU_123889_2_0_4"/>
<proteinExistence type="predicted"/>
<reference evidence="2 3" key="1">
    <citation type="journal article" date="2011" name="J. Bacteriol.">
        <title>Complete genome sequence of Burkholderia gladioli BSR3.</title>
        <authorList>
            <person name="Seo Y.S."/>
            <person name="Lim J."/>
            <person name="Choi B.S."/>
            <person name="Kim H."/>
            <person name="Goo E."/>
            <person name="Lee B."/>
            <person name="Lim J.S."/>
            <person name="Choi I.Y."/>
            <person name="Moon J.S."/>
            <person name="Kim J."/>
            <person name="Hwang I."/>
        </authorList>
    </citation>
    <scope>NUCLEOTIDE SEQUENCE [LARGE SCALE GENOMIC DNA]</scope>
    <source>
        <strain evidence="2 3">BSR3</strain>
        <plasmid evidence="2">bgla_4p</plasmid>
    </source>
</reference>
<dbReference type="EMBL" id="CP002604">
    <property type="protein sequence ID" value="AEA66022.1"/>
    <property type="molecule type" value="Genomic_DNA"/>
</dbReference>
<geneLocation type="plasmid" evidence="2 3">
    <name>bgla_4p</name>
</geneLocation>
<evidence type="ECO:0008006" key="4">
    <source>
        <dbReference type="Google" id="ProtNLM"/>
    </source>
</evidence>
<keyword evidence="1" id="KW-1133">Transmembrane helix</keyword>